<dbReference type="GeneID" id="6338811"/>
<dbReference type="RefSeq" id="XP_001931510.1">
    <property type="nucleotide sequence ID" value="XM_001931475.1"/>
</dbReference>
<comment type="caution">
    <text evidence="1">The sequence shown here is derived from an EMBL/GenBank/DDBJ whole genome shotgun (WGS) entry which is preliminary data.</text>
</comment>
<dbReference type="EMBL" id="NQIK02000001">
    <property type="protein sequence ID" value="KAF7577320.1"/>
    <property type="molecule type" value="Genomic_DNA"/>
</dbReference>
<dbReference type="Proteomes" id="UP000245464">
    <property type="component" value="Chromosome 1"/>
</dbReference>
<gene>
    <name evidence="1" type="ORF">PtrM4_015600</name>
</gene>
<reference evidence="1 2" key="1">
    <citation type="journal article" date="2018" name="BMC Genomics">
        <title>Comparative genomics of the wheat fungal pathogen Pyrenophora tritici-repentis reveals chromosomal variations and genome plasticity.</title>
        <authorList>
            <person name="Moolhuijzen P."/>
            <person name="See P.T."/>
            <person name="Hane J.K."/>
            <person name="Shi G."/>
            <person name="Liu Z."/>
            <person name="Oliver R.P."/>
            <person name="Moffat C.S."/>
        </authorList>
    </citation>
    <scope>NUCLEOTIDE SEQUENCE [LARGE SCALE GENOMIC DNA]</scope>
    <source>
        <strain evidence="1">M4</strain>
    </source>
</reference>
<name>A0A834S7Z5_9PLEO</name>
<sequence length="58" mass="6310">MAIANPPKPHRFFIWSTTFHPDSFAPSRLSTTDAASTGIISLPTPEHAVFMRGTQPTA</sequence>
<proteinExistence type="predicted"/>
<dbReference type="AlphaFoldDB" id="A0A834S7Z5"/>
<evidence type="ECO:0000313" key="1">
    <source>
        <dbReference type="EMBL" id="KAF7577320.1"/>
    </source>
</evidence>
<protein>
    <submittedName>
        <fullName evidence="1">Uncharacterized protein</fullName>
    </submittedName>
</protein>
<organism evidence="1 2">
    <name type="scientific">Pyrenophora tritici-repentis</name>
    <dbReference type="NCBI Taxonomy" id="45151"/>
    <lineage>
        <taxon>Eukaryota</taxon>
        <taxon>Fungi</taxon>
        <taxon>Dikarya</taxon>
        <taxon>Ascomycota</taxon>
        <taxon>Pezizomycotina</taxon>
        <taxon>Dothideomycetes</taxon>
        <taxon>Pleosporomycetidae</taxon>
        <taxon>Pleosporales</taxon>
        <taxon>Pleosporineae</taxon>
        <taxon>Pleosporaceae</taxon>
        <taxon>Pyrenophora</taxon>
    </lineage>
</organism>
<dbReference type="KEGG" id="ptrr:6338811"/>
<evidence type="ECO:0000313" key="2">
    <source>
        <dbReference type="Proteomes" id="UP000245464"/>
    </source>
</evidence>
<accession>A0A834S7Z5</accession>